<name>A0A9W6GD68_9ACTN</name>
<protein>
    <recommendedName>
        <fullName evidence="4">RDD family protein</fullName>
    </recommendedName>
</protein>
<dbReference type="AlphaFoldDB" id="A0A9W6GD68"/>
<feature type="transmembrane region" description="Helical" evidence="1">
    <location>
        <begin position="59"/>
        <end position="80"/>
    </location>
</feature>
<sequence>MASKIQTFGNGTPYVPAGGWALMFTWLIDFVVFVLGFAFAFVAFVVVDQSRPEAEQISDGGAVIIALVLLFATPLVYGLWYRDGRALGAVCTGTRLVRTRDGGRIGAKGPWAMLVRTILLPLLIAGVVLGGGLGPGGELPRTSIDVARTRRLQEQGYPLTPRDASQV</sequence>
<evidence type="ECO:0000313" key="3">
    <source>
        <dbReference type="Proteomes" id="UP001144313"/>
    </source>
</evidence>
<keyword evidence="3" id="KW-1185">Reference proteome</keyword>
<keyword evidence="1" id="KW-1133">Transmembrane helix</keyword>
<comment type="caution">
    <text evidence="2">The sequence shown here is derived from an EMBL/GenBank/DDBJ whole genome shotgun (WGS) entry which is preliminary data.</text>
</comment>
<evidence type="ECO:0000256" key="1">
    <source>
        <dbReference type="SAM" id="Phobius"/>
    </source>
</evidence>
<dbReference type="GO" id="GO:0016020">
    <property type="term" value="C:membrane"/>
    <property type="evidence" value="ECO:0007669"/>
    <property type="project" value="UniProtKB-SubCell"/>
</dbReference>
<dbReference type="RefSeq" id="WP_270117906.1">
    <property type="nucleotide sequence ID" value="NZ_BAAAOL010000001.1"/>
</dbReference>
<proteinExistence type="predicted"/>
<accession>A0A9W6GD68</accession>
<keyword evidence="1" id="KW-0472">Membrane</keyword>
<keyword evidence="1" id="KW-0812">Transmembrane</keyword>
<evidence type="ECO:0008006" key="4">
    <source>
        <dbReference type="Google" id="ProtNLM"/>
    </source>
</evidence>
<reference evidence="2" key="1">
    <citation type="submission" date="2022-12" db="EMBL/GenBank/DDBJ databases">
        <title>Reference genome sequencing for broad-spectrum identification of bacterial and archaeal isolates by mass spectrometry.</title>
        <authorList>
            <person name="Sekiguchi Y."/>
            <person name="Tourlousse D.M."/>
        </authorList>
    </citation>
    <scope>NUCLEOTIDE SEQUENCE</scope>
    <source>
        <strain evidence="2">LLR39Z86</strain>
    </source>
</reference>
<evidence type="ECO:0000313" key="2">
    <source>
        <dbReference type="EMBL" id="GLI44598.1"/>
    </source>
</evidence>
<dbReference type="Proteomes" id="UP001144313">
    <property type="component" value="Unassembled WGS sequence"/>
</dbReference>
<dbReference type="EMBL" id="BSDT01000001">
    <property type="protein sequence ID" value="GLI44598.1"/>
    <property type="molecule type" value="Genomic_DNA"/>
</dbReference>
<gene>
    <name evidence="2" type="ORF">GALLR39Z86_44480</name>
</gene>
<feature type="transmembrane region" description="Helical" evidence="1">
    <location>
        <begin position="111"/>
        <end position="133"/>
    </location>
</feature>
<feature type="transmembrane region" description="Helical" evidence="1">
    <location>
        <begin position="20"/>
        <end position="47"/>
    </location>
</feature>
<organism evidence="2 3">
    <name type="scientific">Glycomyces algeriensis</name>
    <dbReference type="NCBI Taxonomy" id="256037"/>
    <lineage>
        <taxon>Bacteria</taxon>
        <taxon>Bacillati</taxon>
        <taxon>Actinomycetota</taxon>
        <taxon>Actinomycetes</taxon>
        <taxon>Glycomycetales</taxon>
        <taxon>Glycomycetaceae</taxon>
        <taxon>Glycomyces</taxon>
    </lineage>
</organism>